<evidence type="ECO:0000256" key="1">
    <source>
        <dbReference type="SAM" id="Phobius"/>
    </source>
</evidence>
<evidence type="ECO:0000313" key="2">
    <source>
        <dbReference type="EMBL" id="KKU56013.1"/>
    </source>
</evidence>
<organism evidence="2 3">
    <name type="scientific">Candidatus Amesbacteria bacterium GW2011_GWA2_47_11</name>
    <dbReference type="NCBI Taxonomy" id="1618357"/>
    <lineage>
        <taxon>Bacteria</taxon>
        <taxon>Candidatus Amesiibacteriota</taxon>
    </lineage>
</organism>
<protein>
    <submittedName>
        <fullName evidence="2">Uncharacterized protein</fullName>
    </submittedName>
</protein>
<sequence>MAVKSSGCFGPGVQSSEDMNPAVRELVKQLSLGKAVATDGEGDTGGPIDHIARVYEVARNALEYRAEHLVRRAAIERILKRQLVFESDTRRLSESLLLELKWAKYVTWESSRPAVVEEIKKIFDKYFVQLKSPAVDREWLVGLISAEIEEYLNPSKDYYKFTNFAFHCLKKALVSQGLANFDLILYTAIDKIYSQSDNQQLAYHLFRLISNQSGKSDHKVTDQILAETYNHTRQAINSPQLNRVAVAVRKLVGPLVLVRDIYFSGPEEFAQIINDEKMFKERAGQVLAGQLALLRGRMSTAGMRSLIYVFLTKMLFALILEIPVDRWIRGEVAWGTLAVNTLFPVGLMWSLTANIKLPDTRNQERLVLKAWEVVSRDDLSWVGGEQVHLLGETLNLKTKIFYTVYMVLGMAVFAGITVTLVRSGFSLVSSVIFLFFVTVVSFFAYRIRQTAKIYTVKSGRGLGSSLGDMLMLPIVTVGSWLSRGVAKLNFLVFVFDFVLEAPFKMILRVMDNWFDFLSRKRDEVVG</sequence>
<gene>
    <name evidence="2" type="ORF">UX78_C0013G0009</name>
</gene>
<feature type="transmembrane region" description="Helical" evidence="1">
    <location>
        <begin position="400"/>
        <end position="421"/>
    </location>
</feature>
<feature type="transmembrane region" description="Helical" evidence="1">
    <location>
        <begin position="427"/>
        <end position="445"/>
    </location>
</feature>
<keyword evidence="1" id="KW-1133">Transmembrane helix</keyword>
<dbReference type="EMBL" id="LCNM01000013">
    <property type="protein sequence ID" value="KKU56013.1"/>
    <property type="molecule type" value="Genomic_DNA"/>
</dbReference>
<feature type="transmembrane region" description="Helical" evidence="1">
    <location>
        <begin position="301"/>
        <end position="320"/>
    </location>
</feature>
<feature type="transmembrane region" description="Helical" evidence="1">
    <location>
        <begin position="332"/>
        <end position="351"/>
    </location>
</feature>
<dbReference type="AlphaFoldDB" id="A0A0G1TPC6"/>
<reference evidence="2 3" key="1">
    <citation type="journal article" date="2015" name="Nature">
        <title>rRNA introns, odd ribosomes, and small enigmatic genomes across a large radiation of phyla.</title>
        <authorList>
            <person name="Brown C.T."/>
            <person name="Hug L.A."/>
            <person name="Thomas B.C."/>
            <person name="Sharon I."/>
            <person name="Castelle C.J."/>
            <person name="Singh A."/>
            <person name="Wilkins M.J."/>
            <person name="Williams K.H."/>
            <person name="Banfield J.F."/>
        </authorList>
    </citation>
    <scope>NUCLEOTIDE SEQUENCE [LARGE SCALE GENOMIC DNA]</scope>
</reference>
<accession>A0A0G1TPC6</accession>
<comment type="caution">
    <text evidence="2">The sequence shown here is derived from an EMBL/GenBank/DDBJ whole genome shotgun (WGS) entry which is preliminary data.</text>
</comment>
<keyword evidence="1" id="KW-0472">Membrane</keyword>
<evidence type="ECO:0000313" key="3">
    <source>
        <dbReference type="Proteomes" id="UP000034607"/>
    </source>
</evidence>
<dbReference type="Proteomes" id="UP000034607">
    <property type="component" value="Unassembled WGS sequence"/>
</dbReference>
<keyword evidence="1" id="KW-0812">Transmembrane</keyword>
<name>A0A0G1TPC6_9BACT</name>
<proteinExistence type="predicted"/>